<evidence type="ECO:0000313" key="2">
    <source>
        <dbReference type="Proteomes" id="UP001348805"/>
    </source>
</evidence>
<evidence type="ECO:0000313" key="1">
    <source>
        <dbReference type="EMBL" id="WQJ51117.1"/>
    </source>
</evidence>
<protein>
    <submittedName>
        <fullName evidence="1">Uncharacterized protein</fullName>
    </submittedName>
</protein>
<accession>A0ABZ0YZM1</accession>
<sequence length="52" mass="6084">MNTNEKFGKLKKLADNMYVAAQYLSTDASQLKKAMNEYHHFVVYELNKNNTK</sequence>
<keyword evidence="2" id="KW-1185">Reference proteome</keyword>
<dbReference type="EMBL" id="OR769219">
    <property type="protein sequence ID" value="WQJ51117.1"/>
    <property type="molecule type" value="Genomic_DNA"/>
</dbReference>
<reference evidence="1 2" key="1">
    <citation type="submission" date="2023-11" db="EMBL/GenBank/DDBJ databases">
        <authorList>
            <person name="Cook R."/>
            <person name="Crisci M."/>
            <person name="Pye H."/>
            <person name="Adriaenssens E."/>
            <person name="Santini J."/>
        </authorList>
    </citation>
    <scope>NUCLEOTIDE SEQUENCE [LARGE SCALE GENOMIC DNA]</scope>
    <source>
        <strain evidence="1">Lak_Megaphage_RVC_AP3_GC26</strain>
    </source>
</reference>
<organism evidence="1 2">
    <name type="scientific">phage Lak_Megaphage_RVC_AP3_GC26</name>
    <dbReference type="NCBI Taxonomy" id="3109225"/>
    <lineage>
        <taxon>Viruses</taxon>
        <taxon>Duplodnaviria</taxon>
        <taxon>Heunggongvirae</taxon>
        <taxon>Uroviricota</taxon>
        <taxon>Caudoviricetes</taxon>
        <taxon>Caudoviricetes code 15 clade</taxon>
    </lineage>
</organism>
<dbReference type="Proteomes" id="UP001348805">
    <property type="component" value="Segment"/>
</dbReference>
<proteinExistence type="predicted"/>
<name>A0ABZ0YZM1_9CAUD</name>